<proteinExistence type="predicted"/>
<evidence type="ECO:0000256" key="6">
    <source>
        <dbReference type="SAM" id="Phobius"/>
    </source>
</evidence>
<evidence type="ECO:0000256" key="3">
    <source>
        <dbReference type="ARBA" id="ARBA00022692"/>
    </source>
</evidence>
<dbReference type="Pfam" id="PF01943">
    <property type="entry name" value="Polysacc_synt"/>
    <property type="match status" value="1"/>
</dbReference>
<dbReference type="GO" id="GO:0005886">
    <property type="term" value="C:plasma membrane"/>
    <property type="evidence" value="ECO:0007669"/>
    <property type="project" value="UniProtKB-SubCell"/>
</dbReference>
<keyword evidence="8" id="KW-1185">Reference proteome</keyword>
<dbReference type="PANTHER" id="PTHR30250:SF29">
    <property type="entry name" value="POLYSACCHARIDE BIOSYNTHESIS PROTEIN C-TERMINAL DOMAIN-CONTAINING PROTEIN"/>
    <property type="match status" value="1"/>
</dbReference>
<evidence type="ECO:0000313" key="7">
    <source>
        <dbReference type="EMBL" id="MBD0825552.1"/>
    </source>
</evidence>
<dbReference type="Proteomes" id="UP000621516">
    <property type="component" value="Unassembled WGS sequence"/>
</dbReference>
<keyword evidence="5 6" id="KW-0472">Membrane</keyword>
<dbReference type="InterPro" id="IPR050833">
    <property type="entry name" value="Poly_Biosynth_Transport"/>
</dbReference>
<feature type="non-terminal residue" evidence="7">
    <location>
        <position position="1"/>
    </location>
</feature>
<feature type="non-terminal residue" evidence="7">
    <location>
        <position position="90"/>
    </location>
</feature>
<comment type="caution">
    <text evidence="7">The sequence shown here is derived from an EMBL/GenBank/DDBJ whole genome shotgun (WGS) entry which is preliminary data.</text>
</comment>
<reference evidence="7 8" key="1">
    <citation type="journal article" date="2018" name="J. Microbiol.">
        <title>Aestuariibaculum marinum sp. nov., a marine bacterium isolated from seawater in South Korea.</title>
        <authorList>
            <person name="Choi J."/>
            <person name="Lee D."/>
            <person name="Jang J.H."/>
            <person name="Cha S."/>
            <person name="Seo T."/>
        </authorList>
    </citation>
    <scope>NUCLEOTIDE SEQUENCE [LARGE SCALE GENOMIC DNA]</scope>
    <source>
        <strain evidence="7 8">IP7</strain>
    </source>
</reference>
<dbReference type="AlphaFoldDB" id="A0A8J6U673"/>
<comment type="subcellular location">
    <subcellularLocation>
        <location evidence="1">Cell membrane</location>
        <topology evidence="1">Multi-pass membrane protein</topology>
    </subcellularLocation>
</comment>
<evidence type="ECO:0000256" key="1">
    <source>
        <dbReference type="ARBA" id="ARBA00004651"/>
    </source>
</evidence>
<name>A0A8J6U673_9FLAO</name>
<evidence type="ECO:0000256" key="2">
    <source>
        <dbReference type="ARBA" id="ARBA00022475"/>
    </source>
</evidence>
<sequence>FLFLAAPFMAQWMGDRHLELPIKVISVLFLFIPLSAFFRGTYQGFGDMQLTAVSQLIEQTIRVSGILLLSYYFVLKGYSSYETGAAALFG</sequence>
<keyword evidence="4 6" id="KW-1133">Transmembrane helix</keyword>
<evidence type="ECO:0000256" key="4">
    <source>
        <dbReference type="ARBA" id="ARBA00022989"/>
    </source>
</evidence>
<evidence type="ECO:0000256" key="5">
    <source>
        <dbReference type="ARBA" id="ARBA00023136"/>
    </source>
</evidence>
<protein>
    <submittedName>
        <fullName evidence="7">Oligosaccharide flippase family protein</fullName>
    </submittedName>
</protein>
<dbReference type="EMBL" id="JACVXD010000060">
    <property type="protein sequence ID" value="MBD0825552.1"/>
    <property type="molecule type" value="Genomic_DNA"/>
</dbReference>
<evidence type="ECO:0000313" key="8">
    <source>
        <dbReference type="Proteomes" id="UP000621516"/>
    </source>
</evidence>
<dbReference type="PANTHER" id="PTHR30250">
    <property type="entry name" value="PST FAMILY PREDICTED COLANIC ACID TRANSPORTER"/>
    <property type="match status" value="1"/>
</dbReference>
<gene>
    <name evidence="7" type="ORF">ICJ85_16215</name>
</gene>
<keyword evidence="2" id="KW-1003">Cell membrane</keyword>
<organism evidence="7 8">
    <name type="scientific">Aestuariibaculum marinum</name>
    <dbReference type="NCBI Taxonomy" id="2683592"/>
    <lineage>
        <taxon>Bacteria</taxon>
        <taxon>Pseudomonadati</taxon>
        <taxon>Bacteroidota</taxon>
        <taxon>Flavobacteriia</taxon>
        <taxon>Flavobacteriales</taxon>
        <taxon>Flavobacteriaceae</taxon>
    </lineage>
</organism>
<keyword evidence="3 6" id="KW-0812">Transmembrane</keyword>
<feature type="transmembrane region" description="Helical" evidence="6">
    <location>
        <begin position="20"/>
        <end position="38"/>
    </location>
</feature>
<dbReference type="InterPro" id="IPR002797">
    <property type="entry name" value="Polysacc_synth"/>
</dbReference>
<accession>A0A8J6U673</accession>